<evidence type="ECO:0000256" key="3">
    <source>
        <dbReference type="PROSITE-ProRule" id="PRU00023"/>
    </source>
</evidence>
<dbReference type="SUPFAM" id="SSF48403">
    <property type="entry name" value="Ankyrin repeat"/>
    <property type="match status" value="2"/>
</dbReference>
<dbReference type="EMBL" id="JAXCGZ010003791">
    <property type="protein sequence ID" value="KAK7083189.1"/>
    <property type="molecule type" value="Genomic_DNA"/>
</dbReference>
<dbReference type="InterPro" id="IPR002110">
    <property type="entry name" value="Ankyrin_rpt"/>
</dbReference>
<evidence type="ECO:0000313" key="5">
    <source>
        <dbReference type="Proteomes" id="UP001381693"/>
    </source>
</evidence>
<dbReference type="InterPro" id="IPR036770">
    <property type="entry name" value="Ankyrin_rpt-contain_sf"/>
</dbReference>
<keyword evidence="5" id="KW-1185">Reference proteome</keyword>
<feature type="repeat" description="ANK" evidence="3">
    <location>
        <begin position="572"/>
        <end position="600"/>
    </location>
</feature>
<evidence type="ECO:0000313" key="4">
    <source>
        <dbReference type="EMBL" id="KAK7083189.1"/>
    </source>
</evidence>
<dbReference type="PANTHER" id="PTHR24123">
    <property type="entry name" value="ANKYRIN REPEAT-CONTAINING"/>
    <property type="match status" value="1"/>
</dbReference>
<dbReference type="InterPro" id="IPR051165">
    <property type="entry name" value="Multifunctional_ANK_Repeat"/>
</dbReference>
<evidence type="ECO:0008006" key="6">
    <source>
        <dbReference type="Google" id="ProtNLM"/>
    </source>
</evidence>
<accession>A0AAN8XPA5</accession>
<dbReference type="SMART" id="SM00248">
    <property type="entry name" value="ANK"/>
    <property type="match status" value="4"/>
</dbReference>
<dbReference type="PANTHER" id="PTHR24123:SF33">
    <property type="entry name" value="PROTEIN HOS4"/>
    <property type="match status" value="1"/>
</dbReference>
<gene>
    <name evidence="4" type="ORF">SK128_013134</name>
</gene>
<keyword evidence="1" id="KW-0677">Repeat</keyword>
<organism evidence="4 5">
    <name type="scientific">Halocaridina rubra</name>
    <name type="common">Hawaiian red shrimp</name>
    <dbReference type="NCBI Taxonomy" id="373956"/>
    <lineage>
        <taxon>Eukaryota</taxon>
        <taxon>Metazoa</taxon>
        <taxon>Ecdysozoa</taxon>
        <taxon>Arthropoda</taxon>
        <taxon>Crustacea</taxon>
        <taxon>Multicrustacea</taxon>
        <taxon>Malacostraca</taxon>
        <taxon>Eumalacostraca</taxon>
        <taxon>Eucarida</taxon>
        <taxon>Decapoda</taxon>
        <taxon>Pleocyemata</taxon>
        <taxon>Caridea</taxon>
        <taxon>Atyoidea</taxon>
        <taxon>Atyidae</taxon>
        <taxon>Halocaridina</taxon>
    </lineage>
</organism>
<dbReference type="PROSITE" id="PS50297">
    <property type="entry name" value="ANK_REP_REGION"/>
    <property type="match status" value="1"/>
</dbReference>
<dbReference type="Gene3D" id="1.25.40.20">
    <property type="entry name" value="Ankyrin repeat-containing domain"/>
    <property type="match status" value="2"/>
</dbReference>
<keyword evidence="2 3" id="KW-0040">ANK repeat</keyword>
<sequence length="1052" mass="120215">MTKRRMRVKTGSFLPLEEQNLWEAVQEGDVDAVKSLLKERRNPNDVELDRFTTPWIDAHMLGLKEIVQEFASFNGETYTTPSNDLIKTVLYELERNMKEIFLAAECGMYDHERGVEALLKAYCLPGTITDNNGCSIIHYIASVIDVDGVPAWKSNDITNFFSNHEFYCNAVDYFGWTALHKISHHPEEAGVDVIWDGRKWKLSEAWLAVAKILVSHGCDPRIPNFKGQLPHEIAIEVGNFELAKYFEQICTELDPINSEKAIDHYHALVLAVRQGNTHQIRDFLLHHVPLLPLVAKSDLLVEAILHRQRNTLFMLLSSGIPLCNRSIGEVTPLEVAHNTLGIPACFPALIRKAHNDKLGFEIARLPNDSEEYGPLKQSMTAYNLQIMDVGNKAKWVFPMKERSERCKEAKHLLIQASELGLTLTCQLIGLEDLCLHSLSGEPNAFQRAFANKHRDTQVVLYRDLGMSPFTMNTSEEDLYWILLADLWTNEIKVLEAICRTECKLDEKNILKMILTKLRRLRYENIWSQDDKIEGTFEFLLYSLAKHGLITILHVVLNQCPDVDLDTVVDSSYCYTMLHVAAAFGKMNILEYLANRGATLNSLCLGNYTCGHIAALCGHRKCFEYIINYMIHANVDVNMQCSVGLTALDLMNKYEDCCNAHGTSVLTHEDALLIYNERDEPMKAYELLKRRGTALNINNRADLLRNAKTRQCRRADILDTEAIIEPVIQTVEKILIQSGFFGKMIPVGAFHERNEVFYAEQVDYLFEVVDPSGHEKLNFQDDENDGKITLVVESNIDSSSYVGKAFVRSFAQRLKSLLCQLESLSSKLSLVPPYLEYVPDGVCLYWVLYYKEQLRFLQTYIKPVLPVVSPFDTVSDAIPYVFKKFIDSEAGGPLHVLNILGEWTYCASVIESSIFRNLSKDQRTVWSTCYLIVRLLQSAWWAPRFTMQNRSNHWHTLSIGMKSLTESGLKTLFILELLDSEEWDKPHLFRRVISIFSRACKLDMRGKWATKEYLNSFITSKHFCCNVNESVCGVMRYLEELSEMKPQVTFALS</sequence>
<comment type="caution">
    <text evidence="4">The sequence shown here is derived from an EMBL/GenBank/DDBJ whole genome shotgun (WGS) entry which is preliminary data.</text>
</comment>
<dbReference type="AlphaFoldDB" id="A0AAN8XPA5"/>
<reference evidence="4 5" key="1">
    <citation type="submission" date="2023-11" db="EMBL/GenBank/DDBJ databases">
        <title>Halocaridina rubra genome assembly.</title>
        <authorList>
            <person name="Smith C."/>
        </authorList>
    </citation>
    <scope>NUCLEOTIDE SEQUENCE [LARGE SCALE GENOMIC DNA]</scope>
    <source>
        <strain evidence="4">EP-1</strain>
        <tissue evidence="4">Whole</tissue>
    </source>
</reference>
<evidence type="ECO:0000256" key="1">
    <source>
        <dbReference type="ARBA" id="ARBA00022737"/>
    </source>
</evidence>
<dbReference type="Proteomes" id="UP001381693">
    <property type="component" value="Unassembled WGS sequence"/>
</dbReference>
<evidence type="ECO:0000256" key="2">
    <source>
        <dbReference type="ARBA" id="ARBA00023043"/>
    </source>
</evidence>
<dbReference type="PROSITE" id="PS50088">
    <property type="entry name" value="ANK_REPEAT"/>
    <property type="match status" value="1"/>
</dbReference>
<dbReference type="Pfam" id="PF12796">
    <property type="entry name" value="Ank_2"/>
    <property type="match status" value="1"/>
</dbReference>
<proteinExistence type="predicted"/>
<protein>
    <recommendedName>
        <fullName evidence="6">Ankyrin repeat protein</fullName>
    </recommendedName>
</protein>
<name>A0AAN8XPA5_HALRR</name>